<keyword evidence="2" id="KW-1185">Reference proteome</keyword>
<dbReference type="Proteomes" id="UP000724584">
    <property type="component" value="Unassembled WGS sequence"/>
</dbReference>
<accession>A0ACB7PN90</accession>
<comment type="caution">
    <text evidence="1">The sequence shown here is derived from an EMBL/GenBank/DDBJ whole genome shotgun (WGS) entry which is preliminary data.</text>
</comment>
<gene>
    <name evidence="1" type="ORF">F5144DRAFT_589112</name>
</gene>
<sequence length="340" mass="38168">MPCWMTCKLDISRAAKLVSQLYPKGPKAWKGSQAVFLGVARLNSFDGSMVSGPQWVILQGGTGKILVSLEYAHVEDWTLDIDTSDYVWLGPSGVEQVKRQGTQQRYARRTMKGAQLGSLSKVAAQISPPFVPSLTFTRQSTRGFELYTPFVSGGPLLSHLQEPQRFGVERARLYAVEMVCALEYLHNTRWDISLFCGFGLFTRQRESSDQVTHGRPEYPATELLVDHKNTPRAADWWTLYVFLYGMPTGLPPFYDNNAEKVQLNILNQPLEFPNSLPSLVTYILSKLLNQDPGQRSGAGGTVEAKGHPFFEDIDWSKLMQRGYQPVFKPGYSAMRFLAKG</sequence>
<evidence type="ECO:0000313" key="1">
    <source>
        <dbReference type="EMBL" id="KAH6650689.1"/>
    </source>
</evidence>
<proteinExistence type="predicted"/>
<reference evidence="1 2" key="1">
    <citation type="journal article" date="2021" name="Nat. Commun.">
        <title>Genetic determinants of endophytism in the Arabidopsis root mycobiome.</title>
        <authorList>
            <person name="Mesny F."/>
            <person name="Miyauchi S."/>
            <person name="Thiergart T."/>
            <person name="Pickel B."/>
            <person name="Atanasova L."/>
            <person name="Karlsson M."/>
            <person name="Huettel B."/>
            <person name="Barry K.W."/>
            <person name="Haridas S."/>
            <person name="Chen C."/>
            <person name="Bauer D."/>
            <person name="Andreopoulos W."/>
            <person name="Pangilinan J."/>
            <person name="LaButti K."/>
            <person name="Riley R."/>
            <person name="Lipzen A."/>
            <person name="Clum A."/>
            <person name="Drula E."/>
            <person name="Henrissat B."/>
            <person name="Kohler A."/>
            <person name="Grigoriev I.V."/>
            <person name="Martin F.M."/>
            <person name="Hacquard S."/>
        </authorList>
    </citation>
    <scope>NUCLEOTIDE SEQUENCE [LARGE SCALE GENOMIC DNA]</scope>
    <source>
        <strain evidence="1 2">MPI-SDFR-AT-0079</strain>
    </source>
</reference>
<organism evidence="1 2">
    <name type="scientific">Chaetomium tenue</name>
    <dbReference type="NCBI Taxonomy" id="1854479"/>
    <lineage>
        <taxon>Eukaryota</taxon>
        <taxon>Fungi</taxon>
        <taxon>Dikarya</taxon>
        <taxon>Ascomycota</taxon>
        <taxon>Pezizomycotina</taxon>
        <taxon>Sordariomycetes</taxon>
        <taxon>Sordariomycetidae</taxon>
        <taxon>Sordariales</taxon>
        <taxon>Chaetomiaceae</taxon>
        <taxon>Chaetomium</taxon>
    </lineage>
</organism>
<evidence type="ECO:0000313" key="2">
    <source>
        <dbReference type="Proteomes" id="UP000724584"/>
    </source>
</evidence>
<name>A0ACB7PN90_9PEZI</name>
<protein>
    <submittedName>
        <fullName evidence="1">Kinase-like domain-containing protein</fullName>
    </submittedName>
</protein>
<dbReference type="EMBL" id="JAGIZQ010000001">
    <property type="protein sequence ID" value="KAH6650689.1"/>
    <property type="molecule type" value="Genomic_DNA"/>
</dbReference>